<sequence length="276" mass="28795">MVTSHSNDPRAWQRPDDAPGRPVSASLVDPEDDLPSANYAGDFETTAIPHYDSNTGAPVSTGFGLLNDPEPLPYVQPGGRHALDYSAEPAEVGPDPFRVAPERRGTIDLGLLLLRLAVGALFIGHGLQKAFGLWGGPGLNGWEAELSDMGFRYADILTYVGAFGQIAAGVLLVLGLFTPVAAAGALAYLVTGVLAEAMVAHEEARLSDFLTDGHEYKVFLACAVAALVLTGPGRYGFDAGRGWARRPFLGSLGALVLGAGAGVAIWVLLNGGNPFA</sequence>
<comment type="similarity">
    <text evidence="2">Belongs to the DoxX family.</text>
</comment>
<evidence type="ECO:0000256" key="3">
    <source>
        <dbReference type="ARBA" id="ARBA00022475"/>
    </source>
</evidence>
<evidence type="ECO:0000313" key="9">
    <source>
        <dbReference type="EMBL" id="GAT10162.1"/>
    </source>
</evidence>
<keyword evidence="6 8" id="KW-0472">Membrane</keyword>
<keyword evidence="5 8" id="KW-1133">Transmembrane helix</keyword>
<evidence type="ECO:0000256" key="8">
    <source>
        <dbReference type="SAM" id="Phobius"/>
    </source>
</evidence>
<accession>A0ABQ0KL29</accession>
<dbReference type="InterPro" id="IPR051907">
    <property type="entry name" value="DoxX-like_oxidoreductase"/>
</dbReference>
<proteinExistence type="inferred from homology"/>
<keyword evidence="10" id="KW-1185">Reference proteome</keyword>
<dbReference type="Proteomes" id="UP000069773">
    <property type="component" value="Unassembled WGS sequence"/>
</dbReference>
<evidence type="ECO:0000256" key="1">
    <source>
        <dbReference type="ARBA" id="ARBA00004651"/>
    </source>
</evidence>
<feature type="region of interest" description="Disordered" evidence="7">
    <location>
        <begin position="1"/>
        <end position="40"/>
    </location>
</feature>
<dbReference type="Pfam" id="PF07681">
    <property type="entry name" value="DoxX"/>
    <property type="match status" value="1"/>
</dbReference>
<evidence type="ECO:0000313" key="10">
    <source>
        <dbReference type="Proteomes" id="UP000069773"/>
    </source>
</evidence>
<reference evidence="9 10" key="1">
    <citation type="journal article" date="2016" name="Genome Announc.">
        <title>Draft Genome Sequences of Five Rapidly Growing Mycobacterium Species, M. thermoresistibile, M. fortuitum subsp. acetamidolyticum, M. canariasense, M. brisbanense, and M. novocastrense.</title>
        <authorList>
            <person name="Katahira K."/>
            <person name="Ogura Y."/>
            <person name="Gotoh Y."/>
            <person name="Hayashi T."/>
        </authorList>
    </citation>
    <scope>NUCLEOTIDE SEQUENCE [LARGE SCALE GENOMIC DNA]</scope>
    <source>
        <strain evidence="9 10">JCM18114</strain>
    </source>
</reference>
<feature type="transmembrane region" description="Helical" evidence="8">
    <location>
        <begin position="249"/>
        <end position="269"/>
    </location>
</feature>
<dbReference type="InterPro" id="IPR032808">
    <property type="entry name" value="DoxX"/>
</dbReference>
<name>A0ABQ0KL29_MYCNV</name>
<evidence type="ECO:0000256" key="7">
    <source>
        <dbReference type="SAM" id="MobiDB-lite"/>
    </source>
</evidence>
<evidence type="ECO:0000256" key="5">
    <source>
        <dbReference type="ARBA" id="ARBA00022989"/>
    </source>
</evidence>
<gene>
    <name evidence="9" type="ORF">RMCN_3295</name>
</gene>
<feature type="transmembrane region" description="Helical" evidence="8">
    <location>
        <begin position="156"/>
        <end position="174"/>
    </location>
</feature>
<evidence type="ECO:0000256" key="2">
    <source>
        <dbReference type="ARBA" id="ARBA00006679"/>
    </source>
</evidence>
<feature type="transmembrane region" description="Helical" evidence="8">
    <location>
        <begin position="181"/>
        <end position="198"/>
    </location>
</feature>
<keyword evidence="4 8" id="KW-0812">Transmembrane</keyword>
<dbReference type="PANTHER" id="PTHR33452">
    <property type="entry name" value="OXIDOREDUCTASE CATD-RELATED"/>
    <property type="match status" value="1"/>
</dbReference>
<comment type="subcellular location">
    <subcellularLocation>
        <location evidence="1">Cell membrane</location>
        <topology evidence="1">Multi-pass membrane protein</topology>
    </subcellularLocation>
</comment>
<organism evidence="9 10">
    <name type="scientific">Mycolicibacterium novocastrense</name>
    <name type="common">Mycobacterium novocastrense</name>
    <dbReference type="NCBI Taxonomy" id="59813"/>
    <lineage>
        <taxon>Bacteria</taxon>
        <taxon>Bacillati</taxon>
        <taxon>Actinomycetota</taxon>
        <taxon>Actinomycetes</taxon>
        <taxon>Mycobacteriales</taxon>
        <taxon>Mycobacteriaceae</taxon>
        <taxon>Mycolicibacterium</taxon>
    </lineage>
</organism>
<feature type="transmembrane region" description="Helical" evidence="8">
    <location>
        <begin position="218"/>
        <end position="237"/>
    </location>
</feature>
<dbReference type="EMBL" id="BCTA01000036">
    <property type="protein sequence ID" value="GAT10162.1"/>
    <property type="molecule type" value="Genomic_DNA"/>
</dbReference>
<feature type="transmembrane region" description="Helical" evidence="8">
    <location>
        <begin position="112"/>
        <end position="136"/>
    </location>
</feature>
<feature type="compositionally biased region" description="Basic and acidic residues" evidence="7">
    <location>
        <begin position="7"/>
        <end position="19"/>
    </location>
</feature>
<protein>
    <submittedName>
        <fullName evidence="9">DoxX family protein</fullName>
    </submittedName>
</protein>
<evidence type="ECO:0000256" key="4">
    <source>
        <dbReference type="ARBA" id="ARBA00022692"/>
    </source>
</evidence>
<keyword evidence="3" id="KW-1003">Cell membrane</keyword>
<evidence type="ECO:0000256" key="6">
    <source>
        <dbReference type="ARBA" id="ARBA00023136"/>
    </source>
</evidence>
<comment type="caution">
    <text evidence="9">The sequence shown here is derived from an EMBL/GenBank/DDBJ whole genome shotgun (WGS) entry which is preliminary data.</text>
</comment>
<dbReference type="PANTHER" id="PTHR33452:SF1">
    <property type="entry name" value="INNER MEMBRANE PROTEIN YPHA-RELATED"/>
    <property type="match status" value="1"/>
</dbReference>